<evidence type="ECO:0000313" key="3">
    <source>
        <dbReference type="EMBL" id="RAW09848.1"/>
    </source>
</evidence>
<dbReference type="Gene3D" id="2.130.10.10">
    <property type="entry name" value="YVTN repeat-like/Quinoprotein amine dehydrogenase"/>
    <property type="match status" value="1"/>
</dbReference>
<dbReference type="PROSITE" id="PS51318">
    <property type="entry name" value="TAT"/>
    <property type="match status" value="1"/>
</dbReference>
<sequence>MPEKTSPRTVAPTGRGGKAVSRRAMLVGSGVGALGLAFGGRLHAVAGGESDRFAMVTDVHINAEEPERTADLERIMRHIEDRNPAFVLNCGDVTDLGLAEEFEHYLSAIPSGLKSRMRAVPGNHEQQWLVDAFESYDHYLGRTRYSFNAAGFHVVGLDPLVMQEWGWYFDRELLDWLERDLKHAPKDVPILLFLHFPLGNDWNYVHNDDELLRVIGPYPVRGIFTGHAHITRISAYNGATEVLGNSLKSGPYYYWAERTTGSEGPVLEITEVTVPAEGDARHELLGTVPLSEPGPGGALGPLKTKATVHDSEVEIRVDLPNDGSADEVLARPHSYQYGGIDDEWTSLDQTSGRRWTGRVDAAHLPPGPHKIQVRAVGADGAVFDDTVPFELPSSGTRVNWTTQLNGRVQGALARHDDLVVAATTEGYVAGFLPTARAKRPRWRTRIGPVYKGPVFTPDGAQILVPSADHHLYALDPSRGTTQWSTSVGAPIASDVSIAEVDGHPRAFVAAGTDLFCLDLDGQILWSADMGGIVAGRAACDGQRVYMGSGNGYAYAFDAGTGEQLWSTQLTDRDTTYGQVLYGPWACHVLLLPDGAPMFTTFTNAHALDAATGERRWDGPGDELGLLQLLYTPPTLTEHGILLVDGFNGTVHLLDPDSGEQTWEAEALPRNFGAAPVPSPDEDSVYWLVGQSGLLVRIDLANREVNQALQVMPVFTQSTSVVLGSGSEQVLVVGGQDGRLRGVVGLHA</sequence>
<dbReference type="SUPFAM" id="SSF50998">
    <property type="entry name" value="Quinoprotein alcohol dehydrogenase-like"/>
    <property type="match status" value="1"/>
</dbReference>
<gene>
    <name evidence="3" type="ORF">DPM12_20095</name>
</gene>
<evidence type="ECO:0000259" key="2">
    <source>
        <dbReference type="Pfam" id="PF13360"/>
    </source>
</evidence>
<dbReference type="SUPFAM" id="SSF56300">
    <property type="entry name" value="Metallo-dependent phosphatases"/>
    <property type="match status" value="1"/>
</dbReference>
<reference evidence="3 4" key="1">
    <citation type="submission" date="2018-06" db="EMBL/GenBank/DDBJ databases">
        <title>Phytoactinopolyspora halophila sp. nov., a novel halophilic actinomycete isolated from a saline soil in China.</title>
        <authorList>
            <person name="Tang S.-K."/>
        </authorList>
    </citation>
    <scope>NUCLEOTIDE SEQUENCE [LARGE SCALE GENOMIC DNA]</scope>
    <source>
        <strain evidence="3 4">YIM 96934</strain>
    </source>
</reference>
<dbReference type="PANTHER" id="PTHR34512">
    <property type="entry name" value="CELL SURFACE PROTEIN"/>
    <property type="match status" value="1"/>
</dbReference>
<dbReference type="GO" id="GO:0016787">
    <property type="term" value="F:hydrolase activity"/>
    <property type="evidence" value="ECO:0007669"/>
    <property type="project" value="InterPro"/>
</dbReference>
<dbReference type="InterPro" id="IPR006311">
    <property type="entry name" value="TAT_signal"/>
</dbReference>
<protein>
    <submittedName>
        <fullName evidence="3">Uncharacterized protein</fullName>
    </submittedName>
</protein>
<accession>A0A329QHK9</accession>
<dbReference type="InterPro" id="IPR004843">
    <property type="entry name" value="Calcineurin-like_PHP"/>
</dbReference>
<dbReference type="InterPro" id="IPR011047">
    <property type="entry name" value="Quinoprotein_ADH-like_sf"/>
</dbReference>
<name>A0A329QHK9_9ACTN</name>
<dbReference type="SMART" id="SM00564">
    <property type="entry name" value="PQQ"/>
    <property type="match status" value="4"/>
</dbReference>
<dbReference type="AlphaFoldDB" id="A0A329QHK9"/>
<feature type="domain" description="Pyrrolo-quinoline quinone repeat" evidence="2">
    <location>
        <begin position="605"/>
        <end position="742"/>
    </location>
</feature>
<proteinExistence type="predicted"/>
<feature type="domain" description="Pyrrolo-quinoline quinone repeat" evidence="2">
    <location>
        <begin position="399"/>
        <end position="488"/>
    </location>
</feature>
<dbReference type="Gene3D" id="3.60.21.10">
    <property type="match status" value="1"/>
</dbReference>
<dbReference type="Pfam" id="PF13360">
    <property type="entry name" value="PQQ_2"/>
    <property type="match status" value="2"/>
</dbReference>
<comment type="caution">
    <text evidence="3">The sequence shown here is derived from an EMBL/GenBank/DDBJ whole genome shotgun (WGS) entry which is preliminary data.</text>
</comment>
<dbReference type="EMBL" id="QMIG01000034">
    <property type="protein sequence ID" value="RAW09848.1"/>
    <property type="molecule type" value="Genomic_DNA"/>
</dbReference>
<dbReference type="Pfam" id="PF00149">
    <property type="entry name" value="Metallophos"/>
    <property type="match status" value="1"/>
</dbReference>
<evidence type="ECO:0000259" key="1">
    <source>
        <dbReference type="Pfam" id="PF00149"/>
    </source>
</evidence>
<dbReference type="InterPro" id="IPR002372">
    <property type="entry name" value="PQQ_rpt_dom"/>
</dbReference>
<keyword evidence="4" id="KW-1185">Reference proteome</keyword>
<organism evidence="3 4">
    <name type="scientific">Phytoactinopolyspora halophila</name>
    <dbReference type="NCBI Taxonomy" id="1981511"/>
    <lineage>
        <taxon>Bacteria</taxon>
        <taxon>Bacillati</taxon>
        <taxon>Actinomycetota</taxon>
        <taxon>Actinomycetes</taxon>
        <taxon>Jiangellales</taxon>
        <taxon>Jiangellaceae</taxon>
        <taxon>Phytoactinopolyspora</taxon>
    </lineage>
</organism>
<feature type="domain" description="Calcineurin-like phosphoesterase" evidence="1">
    <location>
        <begin position="52"/>
        <end position="230"/>
    </location>
</feature>
<dbReference type="InterPro" id="IPR029052">
    <property type="entry name" value="Metallo-depent_PP-like"/>
</dbReference>
<dbReference type="InterPro" id="IPR018391">
    <property type="entry name" value="PQQ_b-propeller_rpt"/>
</dbReference>
<dbReference type="Proteomes" id="UP000250462">
    <property type="component" value="Unassembled WGS sequence"/>
</dbReference>
<dbReference type="RefSeq" id="WP_112260149.1">
    <property type="nucleotide sequence ID" value="NZ_QMIG01000034.1"/>
</dbReference>
<evidence type="ECO:0000313" key="4">
    <source>
        <dbReference type="Proteomes" id="UP000250462"/>
    </source>
</evidence>
<dbReference type="InterPro" id="IPR015943">
    <property type="entry name" value="WD40/YVTN_repeat-like_dom_sf"/>
</dbReference>
<dbReference type="OrthoDB" id="4824484at2"/>
<dbReference type="PANTHER" id="PTHR34512:SF30">
    <property type="entry name" value="OUTER MEMBRANE PROTEIN ASSEMBLY FACTOR BAMB"/>
    <property type="match status" value="1"/>
</dbReference>